<evidence type="ECO:0000256" key="6">
    <source>
        <dbReference type="ARBA" id="ARBA00022786"/>
    </source>
</evidence>
<dbReference type="GO" id="GO:0008270">
    <property type="term" value="F:zinc ion binding"/>
    <property type="evidence" value="ECO:0007669"/>
    <property type="project" value="UniProtKB-KW"/>
</dbReference>
<keyword evidence="2" id="KW-0808">Transferase</keyword>
<evidence type="ECO:0000259" key="12">
    <source>
        <dbReference type="PROSITE" id="PS50089"/>
    </source>
</evidence>
<comment type="subcellular location">
    <subcellularLocation>
        <location evidence="1">Membrane</location>
        <topology evidence="1">Multi-pass membrane protein</topology>
    </subcellularLocation>
</comment>
<dbReference type="EMBL" id="HBFQ01037110">
    <property type="protein sequence ID" value="CAD8851825.1"/>
    <property type="molecule type" value="Transcribed_RNA"/>
</dbReference>
<evidence type="ECO:0000256" key="3">
    <source>
        <dbReference type="ARBA" id="ARBA00022692"/>
    </source>
</evidence>
<evidence type="ECO:0000256" key="9">
    <source>
        <dbReference type="ARBA" id="ARBA00023136"/>
    </source>
</evidence>
<dbReference type="Pfam" id="PF12906">
    <property type="entry name" value="RINGv"/>
    <property type="match status" value="1"/>
</dbReference>
<dbReference type="InterPro" id="IPR011016">
    <property type="entry name" value="Znf_RING-CH"/>
</dbReference>
<organism evidence="14">
    <name type="scientific">Noctiluca scintillans</name>
    <name type="common">Sea sparkle</name>
    <name type="synonym">Red tide dinoflagellate</name>
    <dbReference type="NCBI Taxonomy" id="2966"/>
    <lineage>
        <taxon>Eukaryota</taxon>
        <taxon>Sar</taxon>
        <taxon>Alveolata</taxon>
        <taxon>Dinophyceae</taxon>
        <taxon>Noctilucales</taxon>
        <taxon>Noctilucaceae</taxon>
        <taxon>Noctiluca</taxon>
    </lineage>
</organism>
<dbReference type="CDD" id="cd16495">
    <property type="entry name" value="RING_CH-C4HC3_MARCH"/>
    <property type="match status" value="1"/>
</dbReference>
<dbReference type="PROSITE" id="PS50089">
    <property type="entry name" value="ZF_RING_2"/>
    <property type="match status" value="1"/>
</dbReference>
<name>A0A7S1F8L3_NOCSC</name>
<evidence type="ECO:0000313" key="14">
    <source>
        <dbReference type="EMBL" id="CAD8851825.1"/>
    </source>
</evidence>
<dbReference type="InterPro" id="IPR013083">
    <property type="entry name" value="Znf_RING/FYVE/PHD"/>
</dbReference>
<dbReference type="AlphaFoldDB" id="A0A7S1F8L3"/>
<evidence type="ECO:0000256" key="1">
    <source>
        <dbReference type="ARBA" id="ARBA00004141"/>
    </source>
</evidence>
<keyword evidence="8 11" id="KW-1133">Transmembrane helix</keyword>
<keyword evidence="3 11" id="KW-0812">Transmembrane</keyword>
<dbReference type="Gene3D" id="3.30.40.10">
    <property type="entry name" value="Zinc/RING finger domain, C3HC4 (zinc finger)"/>
    <property type="match status" value="1"/>
</dbReference>
<evidence type="ECO:0000256" key="4">
    <source>
        <dbReference type="ARBA" id="ARBA00022723"/>
    </source>
</evidence>
<sequence length="454" mass="49352">MSGSRRSVIAARKVNTNEALSGTCMLESSGTHRVQRVYLPLNFLQERDRLEGDMQVFLSVLEKEGGETARSLGAALLLVQSLVNRFHAGEPCLRQLHDAVTRVNTTVSTRQVQLTVLDSAKEIFSLTSTMSARLETKPVRCLVSVLHDAGNHVLDIQPTLASELALPFPESSSMAALNQSEADDESFCRICFVTGSESTEPLVRPCACTGSMGHVHSRCLLSWIEQTSGVPRCEVCRSTIRTRTQWGRSRGVNHLCKPLTDPWLERSDLLATFLLSALQLVAAIGGLLCTRCISGFFHILGGGSCVPALAELAIIAIQLYGVALKGAILFQSDGLNLGRFGGTCVLNALATVRDCLVDLEIRLHHLVLFNMVVSSSVLLRHLFHHSLTCSEDHRRPHLSGALAVLPGVGGTLLQNLYRFAGLASALLNILACLKLLKQAFFDKHQVAVEVLGRD</sequence>
<evidence type="ECO:0008006" key="15">
    <source>
        <dbReference type="Google" id="ProtNLM"/>
    </source>
</evidence>
<dbReference type="PANTHER" id="PTHR46065:SF3">
    <property type="entry name" value="FI20425P1"/>
    <property type="match status" value="1"/>
</dbReference>
<keyword evidence="9 11" id="KW-0472">Membrane</keyword>
<dbReference type="InterPro" id="IPR001841">
    <property type="entry name" value="Znf_RING"/>
</dbReference>
<feature type="transmembrane region" description="Helical" evidence="11">
    <location>
        <begin position="269"/>
        <end position="289"/>
    </location>
</feature>
<dbReference type="GO" id="GO:0016567">
    <property type="term" value="P:protein ubiquitination"/>
    <property type="evidence" value="ECO:0007669"/>
    <property type="project" value="TreeGrafter"/>
</dbReference>
<accession>A0A7S1F8L3</accession>
<evidence type="ECO:0000256" key="11">
    <source>
        <dbReference type="SAM" id="Phobius"/>
    </source>
</evidence>
<keyword evidence="5 10" id="KW-0863">Zinc-finger</keyword>
<keyword evidence="6" id="KW-0833">Ubl conjugation pathway</keyword>
<dbReference type="PROSITE" id="PS51292">
    <property type="entry name" value="ZF_RING_CH"/>
    <property type="match status" value="1"/>
</dbReference>
<evidence type="ECO:0000256" key="5">
    <source>
        <dbReference type="ARBA" id="ARBA00022771"/>
    </source>
</evidence>
<feature type="domain" description="RING-type" evidence="12">
    <location>
        <begin position="188"/>
        <end position="237"/>
    </location>
</feature>
<dbReference type="GO" id="GO:0016020">
    <property type="term" value="C:membrane"/>
    <property type="evidence" value="ECO:0007669"/>
    <property type="project" value="UniProtKB-SubCell"/>
</dbReference>
<protein>
    <recommendedName>
        <fullName evidence="15">RING-CH-type domain-containing protein</fullName>
    </recommendedName>
</protein>
<dbReference type="SUPFAM" id="SSF57850">
    <property type="entry name" value="RING/U-box"/>
    <property type="match status" value="1"/>
</dbReference>
<evidence type="ECO:0000259" key="13">
    <source>
        <dbReference type="PROSITE" id="PS51292"/>
    </source>
</evidence>
<feature type="domain" description="RING-CH-type" evidence="13">
    <location>
        <begin position="180"/>
        <end position="243"/>
    </location>
</feature>
<dbReference type="PANTHER" id="PTHR46065">
    <property type="entry name" value="E3 UBIQUITIN-PROTEIN LIGASE MARCH 2/3 FAMILY MEMBER"/>
    <property type="match status" value="1"/>
</dbReference>
<proteinExistence type="predicted"/>
<keyword evidence="7" id="KW-0862">Zinc</keyword>
<evidence type="ECO:0000256" key="2">
    <source>
        <dbReference type="ARBA" id="ARBA00022679"/>
    </source>
</evidence>
<evidence type="ECO:0000256" key="8">
    <source>
        <dbReference type="ARBA" id="ARBA00022989"/>
    </source>
</evidence>
<reference evidence="14" key="1">
    <citation type="submission" date="2021-01" db="EMBL/GenBank/DDBJ databases">
        <authorList>
            <person name="Corre E."/>
            <person name="Pelletier E."/>
            <person name="Niang G."/>
            <person name="Scheremetjew M."/>
            <person name="Finn R."/>
            <person name="Kale V."/>
            <person name="Holt S."/>
            <person name="Cochrane G."/>
            <person name="Meng A."/>
            <person name="Brown T."/>
            <person name="Cohen L."/>
        </authorList>
    </citation>
    <scope>NUCLEOTIDE SEQUENCE</scope>
</reference>
<dbReference type="GO" id="GO:0004842">
    <property type="term" value="F:ubiquitin-protein transferase activity"/>
    <property type="evidence" value="ECO:0007669"/>
    <property type="project" value="TreeGrafter"/>
</dbReference>
<evidence type="ECO:0000256" key="10">
    <source>
        <dbReference type="PROSITE-ProRule" id="PRU00175"/>
    </source>
</evidence>
<feature type="transmembrane region" description="Helical" evidence="11">
    <location>
        <begin position="296"/>
        <end position="320"/>
    </location>
</feature>
<evidence type="ECO:0000256" key="7">
    <source>
        <dbReference type="ARBA" id="ARBA00022833"/>
    </source>
</evidence>
<gene>
    <name evidence="14" type="ORF">NSCI0253_LOCUS26175</name>
</gene>
<keyword evidence="4" id="KW-0479">Metal-binding</keyword>
<dbReference type="SMART" id="SM00744">
    <property type="entry name" value="RINGv"/>
    <property type="match status" value="1"/>
</dbReference>